<name>A0A0A9EZV5_ARUDO</name>
<reference evidence="2" key="2">
    <citation type="journal article" date="2015" name="Data Brief">
        <title>Shoot transcriptome of the giant reed, Arundo donax.</title>
        <authorList>
            <person name="Barrero R.A."/>
            <person name="Guerrero F.D."/>
            <person name="Moolhuijzen P."/>
            <person name="Goolsby J.A."/>
            <person name="Tidwell J."/>
            <person name="Bellgard S.E."/>
            <person name="Bellgard M.I."/>
        </authorList>
    </citation>
    <scope>NUCLEOTIDE SEQUENCE</scope>
    <source>
        <tissue evidence="2">Shoot tissue taken approximately 20 cm above the soil surface</tissue>
    </source>
</reference>
<evidence type="ECO:0000256" key="1">
    <source>
        <dbReference type="SAM" id="MobiDB-lite"/>
    </source>
</evidence>
<feature type="region of interest" description="Disordered" evidence="1">
    <location>
        <begin position="36"/>
        <end position="70"/>
    </location>
</feature>
<dbReference type="AlphaFoldDB" id="A0A0A9EZV5"/>
<organism evidence="2">
    <name type="scientific">Arundo donax</name>
    <name type="common">Giant reed</name>
    <name type="synonym">Donax arundinaceus</name>
    <dbReference type="NCBI Taxonomy" id="35708"/>
    <lineage>
        <taxon>Eukaryota</taxon>
        <taxon>Viridiplantae</taxon>
        <taxon>Streptophyta</taxon>
        <taxon>Embryophyta</taxon>
        <taxon>Tracheophyta</taxon>
        <taxon>Spermatophyta</taxon>
        <taxon>Magnoliopsida</taxon>
        <taxon>Liliopsida</taxon>
        <taxon>Poales</taxon>
        <taxon>Poaceae</taxon>
        <taxon>PACMAD clade</taxon>
        <taxon>Arundinoideae</taxon>
        <taxon>Arundineae</taxon>
        <taxon>Arundo</taxon>
    </lineage>
</organism>
<feature type="compositionally biased region" description="Basic residues" evidence="1">
    <location>
        <begin position="39"/>
        <end position="49"/>
    </location>
</feature>
<proteinExistence type="predicted"/>
<protein>
    <submittedName>
        <fullName evidence="2">Uncharacterized protein</fullName>
    </submittedName>
</protein>
<dbReference type="EMBL" id="GBRH01192309">
    <property type="protein sequence ID" value="JAE05587.1"/>
    <property type="molecule type" value="Transcribed_RNA"/>
</dbReference>
<evidence type="ECO:0000313" key="2">
    <source>
        <dbReference type="EMBL" id="JAE05587.1"/>
    </source>
</evidence>
<accession>A0A0A9EZV5</accession>
<reference evidence="2" key="1">
    <citation type="submission" date="2014-09" db="EMBL/GenBank/DDBJ databases">
        <authorList>
            <person name="Magalhaes I.L.F."/>
            <person name="Oliveira U."/>
            <person name="Santos F.R."/>
            <person name="Vidigal T.H.D.A."/>
            <person name="Brescovit A.D."/>
            <person name="Santos A.J."/>
        </authorList>
    </citation>
    <scope>NUCLEOTIDE SEQUENCE</scope>
    <source>
        <tissue evidence="2">Shoot tissue taken approximately 20 cm above the soil surface</tissue>
    </source>
</reference>
<sequence>MWCLCSAAERKMPTPSPPSVPPTNFQASQTLACSPRATAHGRQHQHPLRTCRGTAASRRTRPGTAPEPRT</sequence>